<proteinExistence type="predicted"/>
<protein>
    <submittedName>
        <fullName evidence="1">Uncharacterized protein</fullName>
    </submittedName>
</protein>
<sequence>MSSGLASDTDIYRLFSSLYGITIADACFQPPRSNVEDELVAIGPVAKGCSHRKMIGMLDIDPILYATRARLDQPIEQFALAAEL</sequence>
<name>A0ABR4NDL0_9FUNG</name>
<evidence type="ECO:0000313" key="1">
    <source>
        <dbReference type="EMBL" id="KAL2917623.1"/>
    </source>
</evidence>
<keyword evidence="2" id="KW-1185">Reference proteome</keyword>
<evidence type="ECO:0000313" key="2">
    <source>
        <dbReference type="Proteomes" id="UP001527925"/>
    </source>
</evidence>
<accession>A0ABR4NDL0</accession>
<organism evidence="1 2">
    <name type="scientific">Polyrhizophydium stewartii</name>
    <dbReference type="NCBI Taxonomy" id="2732419"/>
    <lineage>
        <taxon>Eukaryota</taxon>
        <taxon>Fungi</taxon>
        <taxon>Fungi incertae sedis</taxon>
        <taxon>Chytridiomycota</taxon>
        <taxon>Chytridiomycota incertae sedis</taxon>
        <taxon>Chytridiomycetes</taxon>
        <taxon>Rhizophydiales</taxon>
        <taxon>Rhizophydiales incertae sedis</taxon>
        <taxon>Polyrhizophydium</taxon>
    </lineage>
</organism>
<reference evidence="1 2" key="1">
    <citation type="submission" date="2023-09" db="EMBL/GenBank/DDBJ databases">
        <title>Pangenome analysis of Batrachochytrium dendrobatidis and related Chytrids.</title>
        <authorList>
            <person name="Yacoub M.N."/>
            <person name="Stajich J.E."/>
            <person name="James T.Y."/>
        </authorList>
    </citation>
    <scope>NUCLEOTIDE SEQUENCE [LARGE SCALE GENOMIC DNA]</scope>
    <source>
        <strain evidence="1 2">JEL0888</strain>
    </source>
</reference>
<comment type="caution">
    <text evidence="1">The sequence shown here is derived from an EMBL/GenBank/DDBJ whole genome shotgun (WGS) entry which is preliminary data.</text>
</comment>
<dbReference type="Proteomes" id="UP001527925">
    <property type="component" value="Unassembled WGS sequence"/>
</dbReference>
<dbReference type="EMBL" id="JADGIZ020000010">
    <property type="protein sequence ID" value="KAL2917623.1"/>
    <property type="molecule type" value="Genomic_DNA"/>
</dbReference>
<gene>
    <name evidence="1" type="ORF">HK105_202909</name>
</gene>